<keyword evidence="1 4" id="KW-0479">Metal-binding</keyword>
<keyword evidence="2 5" id="KW-0863">Zinc-finger</keyword>
<dbReference type="Proteomes" id="UP000601435">
    <property type="component" value="Unassembled WGS sequence"/>
</dbReference>
<protein>
    <recommendedName>
        <fullName evidence="6">RanBP2-type domain-containing protein</fullName>
    </recommendedName>
</protein>
<keyword evidence="8" id="KW-1185">Reference proteome</keyword>
<dbReference type="Gene3D" id="4.10.1060.10">
    <property type="entry name" value="Zinc finger, RanBP2-type"/>
    <property type="match status" value="1"/>
</dbReference>
<dbReference type="InterPro" id="IPR036443">
    <property type="entry name" value="Znf_RanBP2_sf"/>
</dbReference>
<evidence type="ECO:0000313" key="7">
    <source>
        <dbReference type="EMBL" id="CAE7815317.1"/>
    </source>
</evidence>
<feature type="binding site" evidence="4">
    <location>
        <position position="393"/>
    </location>
    <ligand>
        <name>Mg(2+)</name>
        <dbReference type="ChEBI" id="CHEBI:18420"/>
        <label>1</label>
    </ligand>
</feature>
<dbReference type="SUPFAM" id="SSF90209">
    <property type="entry name" value="Ran binding protein zinc finger-like"/>
    <property type="match status" value="1"/>
</dbReference>
<dbReference type="Pfam" id="PF00641">
    <property type="entry name" value="Zn_ribbon_RanBP"/>
    <property type="match status" value="1"/>
</dbReference>
<feature type="binding site" evidence="4">
    <location>
        <position position="716"/>
    </location>
    <ligand>
        <name>Mg(2+)</name>
        <dbReference type="ChEBI" id="CHEBI:18420"/>
        <label>1</label>
    </ligand>
</feature>
<evidence type="ECO:0000256" key="2">
    <source>
        <dbReference type="ARBA" id="ARBA00022771"/>
    </source>
</evidence>
<evidence type="ECO:0000256" key="1">
    <source>
        <dbReference type="ARBA" id="ARBA00022723"/>
    </source>
</evidence>
<keyword evidence="4" id="KW-0460">Magnesium</keyword>
<dbReference type="EMBL" id="CAJNJA010046175">
    <property type="protein sequence ID" value="CAE7815317.1"/>
    <property type="molecule type" value="Genomic_DNA"/>
</dbReference>
<dbReference type="PANTHER" id="PTHR16222:SF28">
    <property type="entry name" value="ADP-RIBOSYLGLYCOHYDROLASE"/>
    <property type="match status" value="1"/>
</dbReference>
<feature type="binding site" evidence="4">
    <location>
        <position position="394"/>
    </location>
    <ligand>
        <name>Mg(2+)</name>
        <dbReference type="ChEBI" id="CHEBI:18420"/>
        <label>1</label>
    </ligand>
</feature>
<dbReference type="AlphaFoldDB" id="A0A812Z878"/>
<dbReference type="InterPro" id="IPR050792">
    <property type="entry name" value="ADP-ribosylglycohydrolase"/>
</dbReference>
<evidence type="ECO:0000313" key="8">
    <source>
        <dbReference type="Proteomes" id="UP000601435"/>
    </source>
</evidence>
<keyword evidence="3" id="KW-0862">Zinc</keyword>
<evidence type="ECO:0000256" key="5">
    <source>
        <dbReference type="PROSITE-ProRule" id="PRU00322"/>
    </source>
</evidence>
<dbReference type="Pfam" id="PF03747">
    <property type="entry name" value="ADP_ribosyl_GH"/>
    <property type="match status" value="2"/>
</dbReference>
<dbReference type="InterPro" id="IPR036705">
    <property type="entry name" value="Ribosyl_crysJ1_sf"/>
</dbReference>
<name>A0A812Z878_9DINO</name>
<dbReference type="GO" id="GO:0008270">
    <property type="term" value="F:zinc ion binding"/>
    <property type="evidence" value="ECO:0007669"/>
    <property type="project" value="UniProtKB-KW"/>
</dbReference>
<dbReference type="PANTHER" id="PTHR16222">
    <property type="entry name" value="ADP-RIBOSYLGLYCOHYDROLASE"/>
    <property type="match status" value="1"/>
</dbReference>
<feature type="binding site" evidence="4">
    <location>
        <position position="395"/>
    </location>
    <ligand>
        <name>Mg(2+)</name>
        <dbReference type="ChEBI" id="CHEBI:18420"/>
        <label>1</label>
    </ligand>
</feature>
<feature type="binding site" evidence="4">
    <location>
        <position position="719"/>
    </location>
    <ligand>
        <name>Mg(2+)</name>
        <dbReference type="ChEBI" id="CHEBI:18420"/>
        <label>1</label>
    </ligand>
</feature>
<proteinExistence type="predicted"/>
<dbReference type="PROSITE" id="PS50199">
    <property type="entry name" value="ZF_RANBP2_2"/>
    <property type="match status" value="1"/>
</dbReference>
<organism evidence="7 8">
    <name type="scientific">Symbiodinium necroappetens</name>
    <dbReference type="NCBI Taxonomy" id="1628268"/>
    <lineage>
        <taxon>Eukaryota</taxon>
        <taxon>Sar</taxon>
        <taxon>Alveolata</taxon>
        <taxon>Dinophyceae</taxon>
        <taxon>Suessiales</taxon>
        <taxon>Symbiodiniaceae</taxon>
        <taxon>Symbiodinium</taxon>
    </lineage>
</organism>
<feature type="binding site" evidence="4">
    <location>
        <position position="718"/>
    </location>
    <ligand>
        <name>Mg(2+)</name>
        <dbReference type="ChEBI" id="CHEBI:18420"/>
        <label>1</label>
    </ligand>
</feature>
<gene>
    <name evidence="7" type="ORF">SNEC2469_LOCUS24194</name>
</gene>
<evidence type="ECO:0000259" key="6">
    <source>
        <dbReference type="PROSITE" id="PS50199"/>
    </source>
</evidence>
<dbReference type="OrthoDB" id="428454at2759"/>
<comment type="caution">
    <text evidence="7">The sequence shown here is derived from an EMBL/GenBank/DDBJ whole genome shotgun (WGS) entry which is preliminary data.</text>
</comment>
<dbReference type="InterPro" id="IPR005502">
    <property type="entry name" value="Ribosyl_crysJ1"/>
</dbReference>
<sequence>MRRSLTAAVDRLARRMIEDGITTSTAKDLYESQAHFVQADDNSYGEGVQPRINLVLRGRPPEASEHPPYFFAANNEKGLTEATGTTTGYKGVGWKSVFRVTDEPHVFYLPLSDPSKSVPSIRTEMQTIQADSAQLLFLRRVTEISLKGDWAAEEESEEFADAWARIMVAGSQDPRAATTRQRFQQMGSEPPVLLEEVTTRFQISSHEDVLVALPKVEEPPPQRVFAFLPVRSVGFRFAIQAPFHLHRSPENLRRRNAVAPAFIKACQANSELAAQAVEFLGTEPADHFWCNGYGGVGAIVRSGRRVHGPTCVQLVAVAIVKGRRKDRVKGLVLGCALGDAVGLATEFMTAAEAKAAYEPLLLDRKAHGQHPWLRPGDAVQDGHRSKWRAGDWTDDTDQLILVLRCLLPAVRGESLRPPEPTEFAERLVSWHKVGFPELGDTGGCGMGRSTARVLDEPTFLARPADAARRAWDLLGRSLAPNGALMRSAATGLRGCACAAEDARALAEVTHADPRSTAACVAVAELVAAMLQREDGLISGTGIETMLSQACVSASSRYSGAKLPRIDFGMSEPKYQHPGASAERYLPHEDALGPLPPAVWSCSFCTLENPPDATTCDACGASRPEEGQGTVHAGFGVAWSEQDARSRAYTQAPALKELRAAMRGLEMPVTDASDTLGYVNTCLAAGLAAFRGALEAPGRPEERFCQAIHFLTMAAGDADTNAAVAGALLSCAFGAKALPESWLVLLPHRTWLEQIASEAAAAATASRK</sequence>
<dbReference type="SUPFAM" id="SSF101478">
    <property type="entry name" value="ADP-ribosylglycohydrolase"/>
    <property type="match status" value="2"/>
</dbReference>
<comment type="cofactor">
    <cofactor evidence="4">
        <name>Mg(2+)</name>
        <dbReference type="ChEBI" id="CHEBI:18420"/>
    </cofactor>
    <text evidence="4">Binds 2 magnesium ions per subunit.</text>
</comment>
<reference evidence="7" key="1">
    <citation type="submission" date="2021-02" db="EMBL/GenBank/DDBJ databases">
        <authorList>
            <person name="Dougan E. K."/>
            <person name="Rhodes N."/>
            <person name="Thang M."/>
            <person name="Chan C."/>
        </authorList>
    </citation>
    <scope>NUCLEOTIDE SEQUENCE</scope>
</reference>
<dbReference type="SMART" id="SM00547">
    <property type="entry name" value="ZnF_RBZ"/>
    <property type="match status" value="1"/>
</dbReference>
<feature type="domain" description="RanBP2-type" evidence="6">
    <location>
        <begin position="595"/>
        <end position="624"/>
    </location>
</feature>
<dbReference type="PROSITE" id="PS01358">
    <property type="entry name" value="ZF_RANBP2_1"/>
    <property type="match status" value="1"/>
</dbReference>
<feature type="non-terminal residue" evidence="7">
    <location>
        <position position="767"/>
    </location>
</feature>
<dbReference type="Gene3D" id="1.10.4080.10">
    <property type="entry name" value="ADP-ribosylation/Crystallin J1"/>
    <property type="match status" value="2"/>
</dbReference>
<accession>A0A812Z878</accession>
<dbReference type="InterPro" id="IPR001876">
    <property type="entry name" value="Znf_RanBP2"/>
</dbReference>
<evidence type="ECO:0000256" key="3">
    <source>
        <dbReference type="ARBA" id="ARBA00022833"/>
    </source>
</evidence>
<evidence type="ECO:0000256" key="4">
    <source>
        <dbReference type="PIRSR" id="PIRSR605502-1"/>
    </source>
</evidence>